<evidence type="ECO:0000313" key="1">
    <source>
        <dbReference type="EMBL" id="KGJ91980.1"/>
    </source>
</evidence>
<evidence type="ECO:0008006" key="3">
    <source>
        <dbReference type="Google" id="ProtNLM"/>
    </source>
</evidence>
<reference evidence="1 2" key="1">
    <citation type="submission" date="2014-08" db="EMBL/GenBank/DDBJ databases">
        <title>Genomic and Phenotypic Diversity of Colwellia psychrerythraea strains from Disparate Marine Basins.</title>
        <authorList>
            <person name="Techtmann S.M."/>
            <person name="Stelling S.C."/>
            <person name="Utturkar S.M."/>
            <person name="Alshibli N."/>
            <person name="Harris A."/>
            <person name="Brown S.D."/>
            <person name="Hazen T.C."/>
        </authorList>
    </citation>
    <scope>NUCLEOTIDE SEQUENCE [LARGE SCALE GENOMIC DNA]</scope>
    <source>
        <strain evidence="1 2">ND2E</strain>
    </source>
</reference>
<accession>A0A099KP26</accession>
<dbReference type="InterPro" id="IPR021433">
    <property type="entry name" value="DUF3083"/>
</dbReference>
<protein>
    <recommendedName>
        <fullName evidence="3">DUF3083 family protein</fullName>
    </recommendedName>
</protein>
<dbReference type="AlphaFoldDB" id="A0A099KP26"/>
<dbReference type="EMBL" id="JQED01000024">
    <property type="protein sequence ID" value="KGJ91980.1"/>
    <property type="molecule type" value="Genomic_DNA"/>
</dbReference>
<comment type="caution">
    <text evidence="1">The sequence shown here is derived from an EMBL/GenBank/DDBJ whole genome shotgun (WGS) entry which is preliminary data.</text>
</comment>
<name>A0A099KP26_COLPS</name>
<proteinExistence type="predicted"/>
<dbReference type="PATRIC" id="fig|28229.4.peg.2134"/>
<gene>
    <name evidence="1" type="ORF">ND2E_3088</name>
</gene>
<dbReference type="RefSeq" id="WP_033093854.1">
    <property type="nucleotide sequence ID" value="NZ_JQED01000024.1"/>
</dbReference>
<dbReference type="OrthoDB" id="6288569at2"/>
<evidence type="ECO:0000313" key="2">
    <source>
        <dbReference type="Proteomes" id="UP000029843"/>
    </source>
</evidence>
<dbReference type="Proteomes" id="UP000029843">
    <property type="component" value="Unassembled WGS sequence"/>
</dbReference>
<organism evidence="1 2">
    <name type="scientific">Colwellia psychrerythraea</name>
    <name type="common">Vibrio psychroerythus</name>
    <dbReference type="NCBI Taxonomy" id="28229"/>
    <lineage>
        <taxon>Bacteria</taxon>
        <taxon>Pseudomonadati</taxon>
        <taxon>Pseudomonadota</taxon>
        <taxon>Gammaproteobacteria</taxon>
        <taxon>Alteromonadales</taxon>
        <taxon>Colwelliaceae</taxon>
        <taxon>Colwellia</taxon>
    </lineage>
</organism>
<dbReference type="Pfam" id="PF11281">
    <property type="entry name" value="DUF3083"/>
    <property type="match status" value="1"/>
</dbReference>
<sequence length="371" mass="42089">MPISRTKNLQHKAYIPSSARENQYLMAKIALTDGLIKQYQPLIDNTSETPFEKLYQHLANKFFAVNDKFALESTQFIANDKFARVRFSPEKFTAQTKQQVLFLYNPKYHTSRNTFFNGATKAKKITLIFLANGDDIRGQSAKFHQVVIKALEAFGKETEIPTEQIRVSDHQHLTYDLFAKNKGVEGSQAHKFRPIADRYMADQQTLSAQARALTYAVVDFPINRRVRALTNLDENPQERYNPLYNLIADAFIGAAKNQNLNNGAVVANGLVPIVRSGEDENVVTSGELLMLSYNPLHTSCGYTCKWNSAKLVDSVQLIFVASEQDKTSHGYGKFVNEIEQALHTFAQKLDIVGEQEEMMVRLHQHVGFYLK</sequence>